<organism evidence="10 11">
    <name type="scientific">Sinorhizobium alkalisoli</name>
    <dbReference type="NCBI Taxonomy" id="1752398"/>
    <lineage>
        <taxon>Bacteria</taxon>
        <taxon>Pseudomonadati</taxon>
        <taxon>Pseudomonadota</taxon>
        <taxon>Alphaproteobacteria</taxon>
        <taxon>Hyphomicrobiales</taxon>
        <taxon>Rhizobiaceae</taxon>
        <taxon>Sinorhizobium/Ensifer group</taxon>
        <taxon>Sinorhizobium</taxon>
    </lineage>
</organism>
<dbReference type="PANTHER" id="PTHR30574:SF1">
    <property type="entry name" value="SULPHUR TRANSPORT DOMAIN-CONTAINING PROTEIN"/>
    <property type="match status" value="1"/>
</dbReference>
<dbReference type="Pfam" id="PF04143">
    <property type="entry name" value="Sulf_transp"/>
    <property type="match status" value="1"/>
</dbReference>
<evidence type="ECO:0000256" key="6">
    <source>
        <dbReference type="ARBA" id="ARBA00022989"/>
    </source>
</evidence>
<evidence type="ECO:0000256" key="1">
    <source>
        <dbReference type="ARBA" id="ARBA00004429"/>
    </source>
</evidence>
<dbReference type="InterPro" id="IPR007272">
    <property type="entry name" value="Sulf_transp_TsuA/YedE"/>
</dbReference>
<dbReference type="PANTHER" id="PTHR30574">
    <property type="entry name" value="INNER MEMBRANE PROTEIN YEDE"/>
    <property type="match status" value="1"/>
</dbReference>
<evidence type="ECO:0000256" key="2">
    <source>
        <dbReference type="ARBA" id="ARBA00022448"/>
    </source>
</evidence>
<evidence type="ECO:0000313" key="10">
    <source>
        <dbReference type="EMBL" id="ODR91270.1"/>
    </source>
</evidence>
<feature type="transmembrane region" description="Helical" evidence="9">
    <location>
        <begin position="6"/>
        <end position="24"/>
    </location>
</feature>
<feature type="transmembrane region" description="Helical" evidence="9">
    <location>
        <begin position="115"/>
        <end position="134"/>
    </location>
</feature>
<keyword evidence="7 9" id="KW-0472">Membrane</keyword>
<comment type="similarity">
    <text evidence="8">Belongs to the TsuA/YedE (TC 9.B.102) family.</text>
</comment>
<evidence type="ECO:0000256" key="5">
    <source>
        <dbReference type="ARBA" id="ARBA00022692"/>
    </source>
</evidence>
<keyword evidence="3" id="KW-1003">Cell membrane</keyword>
<evidence type="ECO:0000256" key="9">
    <source>
        <dbReference type="SAM" id="Phobius"/>
    </source>
</evidence>
<dbReference type="EMBL" id="LYBW01000056">
    <property type="protein sequence ID" value="ODR91270.1"/>
    <property type="molecule type" value="Genomic_DNA"/>
</dbReference>
<accession>A0A1E3VCG0</accession>
<protein>
    <submittedName>
        <fullName evidence="10">Uncharacterized protein</fullName>
    </submittedName>
</protein>
<sequence length="135" mass="13574">MATYASGLLGGMLIGLSAVILVVSNGRVAGVSGIAGRLLQGVQTATGAAFVLGLILGPVLYRLFLGEWPAVVLVASWPIVVAGGLLVGYGSRMGSGCTSGHGVVGLARLSRRSMAAVGTFMATAVATVYLMGFFQ</sequence>
<dbReference type="GO" id="GO:0005886">
    <property type="term" value="C:plasma membrane"/>
    <property type="evidence" value="ECO:0007669"/>
    <property type="project" value="UniProtKB-SubCell"/>
</dbReference>
<evidence type="ECO:0000256" key="7">
    <source>
        <dbReference type="ARBA" id="ARBA00023136"/>
    </source>
</evidence>
<dbReference type="RefSeq" id="WP_069458378.1">
    <property type="nucleotide sequence ID" value="NZ_LYBW01000056.1"/>
</dbReference>
<comment type="subcellular location">
    <subcellularLocation>
        <location evidence="1">Cell inner membrane</location>
        <topology evidence="1">Multi-pass membrane protein</topology>
    </subcellularLocation>
</comment>
<gene>
    <name evidence="10" type="ORF">A8M32_10735</name>
</gene>
<name>A0A1E3VCG0_9HYPH</name>
<dbReference type="Proteomes" id="UP000094342">
    <property type="component" value="Unassembled WGS sequence"/>
</dbReference>
<keyword evidence="5 9" id="KW-0812">Transmembrane</keyword>
<keyword evidence="11" id="KW-1185">Reference proteome</keyword>
<keyword evidence="6 9" id="KW-1133">Transmembrane helix</keyword>
<evidence type="ECO:0000313" key="11">
    <source>
        <dbReference type="Proteomes" id="UP000094342"/>
    </source>
</evidence>
<feature type="transmembrane region" description="Helical" evidence="9">
    <location>
        <begin position="45"/>
        <end position="64"/>
    </location>
</feature>
<dbReference type="AlphaFoldDB" id="A0A1E3VCG0"/>
<keyword evidence="2" id="KW-0813">Transport</keyword>
<dbReference type="OrthoDB" id="9814020at2"/>
<evidence type="ECO:0000256" key="8">
    <source>
        <dbReference type="ARBA" id="ARBA00035655"/>
    </source>
</evidence>
<evidence type="ECO:0000256" key="3">
    <source>
        <dbReference type="ARBA" id="ARBA00022475"/>
    </source>
</evidence>
<proteinExistence type="inferred from homology"/>
<comment type="caution">
    <text evidence="10">The sequence shown here is derived from an EMBL/GenBank/DDBJ whole genome shotgun (WGS) entry which is preliminary data.</text>
</comment>
<keyword evidence="4" id="KW-0997">Cell inner membrane</keyword>
<evidence type="ECO:0000256" key="4">
    <source>
        <dbReference type="ARBA" id="ARBA00022519"/>
    </source>
</evidence>
<feature type="transmembrane region" description="Helical" evidence="9">
    <location>
        <begin position="70"/>
        <end position="89"/>
    </location>
</feature>
<reference evidence="11" key="1">
    <citation type="submission" date="2016-05" db="EMBL/GenBank/DDBJ databases">
        <authorList>
            <person name="Li Y."/>
        </authorList>
    </citation>
    <scope>NUCLEOTIDE SEQUENCE [LARGE SCALE GENOMIC DNA]</scope>
    <source>
        <strain evidence="11">YIC4027</strain>
    </source>
</reference>
<dbReference type="STRING" id="1752398.A8M32_10735"/>